<feature type="domain" description="PLAT" evidence="12">
    <location>
        <begin position="1271"/>
        <end position="1388"/>
    </location>
</feature>
<feature type="domain" description="REJ" evidence="13">
    <location>
        <begin position="257"/>
        <end position="959"/>
    </location>
</feature>
<evidence type="ECO:0000313" key="14">
    <source>
        <dbReference type="Ensembl" id="ENSGALP00010034017.1"/>
    </source>
</evidence>
<dbReference type="PANTHER" id="PTHR10877:SF185">
    <property type="entry name" value="POLYCYSTIN FAMILY RECEPTOR FOR EGG JELLY"/>
    <property type="match status" value="1"/>
</dbReference>
<feature type="transmembrane region" description="Helical" evidence="11">
    <location>
        <begin position="1672"/>
        <end position="1694"/>
    </location>
</feature>
<evidence type="ECO:0000259" key="13">
    <source>
        <dbReference type="PROSITE" id="PS51111"/>
    </source>
</evidence>
<dbReference type="RefSeq" id="XP_015146243.4">
    <property type="nucleotide sequence ID" value="XM_015290757.4"/>
</dbReference>
<evidence type="ECO:0000256" key="4">
    <source>
        <dbReference type="ARBA" id="ARBA00022729"/>
    </source>
</evidence>
<dbReference type="SUPFAM" id="SSF49723">
    <property type="entry name" value="Lipase/lipooxygenase domain (PLAT/LH2 domain)"/>
    <property type="match status" value="1"/>
</dbReference>
<comment type="similarity">
    <text evidence="2">Belongs to the polycystin family.</text>
</comment>
<evidence type="ECO:0000256" key="10">
    <source>
        <dbReference type="SAM" id="MobiDB-lite"/>
    </source>
</evidence>
<dbReference type="Gene3D" id="1.10.287.70">
    <property type="match status" value="1"/>
</dbReference>
<dbReference type="Pfam" id="PF02010">
    <property type="entry name" value="REJ"/>
    <property type="match status" value="1"/>
</dbReference>
<evidence type="ECO:0000256" key="11">
    <source>
        <dbReference type="SAM" id="Phobius"/>
    </source>
</evidence>
<evidence type="ECO:0000256" key="6">
    <source>
        <dbReference type="ARBA" id="ARBA00023136"/>
    </source>
</evidence>
<name>A0A8V0ZU74_CHICK</name>
<feature type="transmembrane region" description="Helical" evidence="11">
    <location>
        <begin position="1634"/>
        <end position="1660"/>
    </location>
</feature>
<comment type="caution">
    <text evidence="9">Lacks conserved residue(s) required for the propagation of feature annotation.</text>
</comment>
<dbReference type="GeneTree" id="ENSGT00940000162080"/>
<keyword evidence="6 11" id="KW-0472">Membrane</keyword>
<dbReference type="Pfam" id="PF08016">
    <property type="entry name" value="PKD_channel"/>
    <property type="match status" value="1"/>
</dbReference>
<evidence type="ECO:0000313" key="15">
    <source>
        <dbReference type="Proteomes" id="UP000000539"/>
    </source>
</evidence>
<comment type="subcellular location">
    <subcellularLocation>
        <location evidence="1">Membrane</location>
        <topology evidence="1">Multi-pass membrane protein</topology>
    </subcellularLocation>
</comment>
<dbReference type="InterPro" id="IPR003915">
    <property type="entry name" value="PKD_2"/>
</dbReference>
<dbReference type="InterPro" id="IPR002859">
    <property type="entry name" value="PKD/REJ-like"/>
</dbReference>
<feature type="transmembrane region" description="Helical" evidence="11">
    <location>
        <begin position="1434"/>
        <end position="1454"/>
    </location>
</feature>
<keyword evidence="4" id="KW-0732">Signal</keyword>
<dbReference type="Pfam" id="PF20519">
    <property type="entry name" value="Polycystin_dom"/>
    <property type="match status" value="1"/>
</dbReference>
<feature type="transmembrane region" description="Helical" evidence="11">
    <location>
        <begin position="1226"/>
        <end position="1246"/>
    </location>
</feature>
<accession>A0A8V0ZU74</accession>
<organism evidence="14 15">
    <name type="scientific">Gallus gallus</name>
    <name type="common">Chicken</name>
    <dbReference type="NCBI Taxonomy" id="9031"/>
    <lineage>
        <taxon>Eukaryota</taxon>
        <taxon>Metazoa</taxon>
        <taxon>Chordata</taxon>
        <taxon>Craniata</taxon>
        <taxon>Vertebrata</taxon>
        <taxon>Euteleostomi</taxon>
        <taxon>Archelosauria</taxon>
        <taxon>Archosauria</taxon>
        <taxon>Dinosauria</taxon>
        <taxon>Saurischia</taxon>
        <taxon>Theropoda</taxon>
        <taxon>Coelurosauria</taxon>
        <taxon>Aves</taxon>
        <taxon>Neognathae</taxon>
        <taxon>Galloanserae</taxon>
        <taxon>Galliformes</taxon>
        <taxon>Phasianidae</taxon>
        <taxon>Phasianinae</taxon>
        <taxon>Gallus</taxon>
    </lineage>
</organism>
<dbReference type="GO" id="GO:0060046">
    <property type="term" value="P:regulation of acrosome reaction"/>
    <property type="evidence" value="ECO:0007669"/>
    <property type="project" value="Ensembl"/>
</dbReference>
<dbReference type="Ensembl" id="ENSGALT00010056199.1">
    <property type="protein sequence ID" value="ENSGALP00010034017.1"/>
    <property type="gene ID" value="ENSGALG00010023075.1"/>
</dbReference>
<dbReference type="PROSITE" id="PS50095">
    <property type="entry name" value="PLAT"/>
    <property type="match status" value="1"/>
</dbReference>
<evidence type="ECO:0000259" key="12">
    <source>
        <dbReference type="PROSITE" id="PS50095"/>
    </source>
</evidence>
<evidence type="ECO:0000256" key="8">
    <source>
        <dbReference type="PIRSR" id="PIRSR603915-2"/>
    </source>
</evidence>
<keyword evidence="7" id="KW-0325">Glycoprotein</keyword>
<dbReference type="PROSITE" id="PS51111">
    <property type="entry name" value="REJ"/>
    <property type="match status" value="1"/>
</dbReference>
<dbReference type="InterPro" id="IPR036392">
    <property type="entry name" value="PLAT/LH2_dom_sf"/>
</dbReference>
<dbReference type="GO" id="GO:0016020">
    <property type="term" value="C:membrane"/>
    <property type="evidence" value="ECO:0000318"/>
    <property type="project" value="GO_Central"/>
</dbReference>
<evidence type="ECO:0000256" key="3">
    <source>
        <dbReference type="ARBA" id="ARBA00022692"/>
    </source>
</evidence>
<feature type="disulfide bond" evidence="8">
    <location>
        <begin position="1868"/>
        <end position="1885"/>
    </location>
</feature>
<dbReference type="KEGG" id="gga:107053969"/>
<dbReference type="GeneID" id="107053969"/>
<dbReference type="InterPro" id="IPR014010">
    <property type="entry name" value="REJ_dom"/>
</dbReference>
<gene>
    <name evidence="14" type="primary">PKDREJ</name>
</gene>
<keyword evidence="15" id="KW-1185">Reference proteome</keyword>
<feature type="transmembrane region" description="Helical" evidence="11">
    <location>
        <begin position="2117"/>
        <end position="2137"/>
    </location>
</feature>
<evidence type="ECO:0000256" key="7">
    <source>
        <dbReference type="ARBA" id="ARBA00023180"/>
    </source>
</evidence>
<dbReference type="InterPro" id="IPR046791">
    <property type="entry name" value="Polycystin_dom"/>
</dbReference>
<evidence type="ECO:0000256" key="9">
    <source>
        <dbReference type="PROSITE-ProRule" id="PRU00152"/>
    </source>
</evidence>
<dbReference type="Proteomes" id="UP000000539">
    <property type="component" value="Chromosome 1"/>
</dbReference>
<feature type="transmembrane region" description="Helical" evidence="11">
    <location>
        <begin position="2210"/>
        <end position="2235"/>
    </location>
</feature>
<reference evidence="14" key="1">
    <citation type="submission" date="2020-11" db="EMBL/GenBank/DDBJ databases">
        <title>Gallus gallus (Chicken) genome, bGalGal1, GRCg7b, maternal haplotype autosomes + Z &amp; W.</title>
        <authorList>
            <person name="Warren W."/>
            <person name="Formenti G."/>
            <person name="Fedrigo O."/>
            <person name="Haase B."/>
            <person name="Mountcastle J."/>
            <person name="Balacco J."/>
            <person name="Tracey A."/>
            <person name="Schneider V."/>
            <person name="Okimoto R."/>
            <person name="Cheng H."/>
            <person name="Hawken R."/>
            <person name="Howe K."/>
            <person name="Jarvis E.D."/>
        </authorList>
    </citation>
    <scope>NUCLEOTIDE SEQUENCE [LARGE SCALE GENOMIC DNA]</scope>
    <source>
        <strain evidence="14">Broiler</strain>
    </source>
</reference>
<feature type="compositionally biased region" description="Polar residues" evidence="10">
    <location>
        <begin position="1522"/>
        <end position="1546"/>
    </location>
</feature>
<keyword evidence="5 11" id="KW-1133">Transmembrane helix</keyword>
<dbReference type="CDD" id="cd01752">
    <property type="entry name" value="PLAT_polycystin"/>
    <property type="match status" value="1"/>
</dbReference>
<reference evidence="14" key="3">
    <citation type="submission" date="2025-09" db="UniProtKB">
        <authorList>
            <consortium name="Ensembl"/>
        </authorList>
    </citation>
    <scope>IDENTIFICATION</scope>
    <source>
        <strain evidence="14">broiler</strain>
    </source>
</reference>
<dbReference type="OrthoDB" id="9114103at2759"/>
<feature type="transmembrane region" description="Helical" evidence="11">
    <location>
        <begin position="2031"/>
        <end position="2052"/>
    </location>
</feature>
<dbReference type="GO" id="GO:0005634">
    <property type="term" value="C:nucleus"/>
    <property type="evidence" value="ECO:0007669"/>
    <property type="project" value="Ensembl"/>
</dbReference>
<dbReference type="OMA" id="KWPWASG"/>
<dbReference type="FunFam" id="2.60.60.20:FF:000016">
    <property type="entry name" value="Polycystin family receptor for egg jelly"/>
    <property type="match status" value="1"/>
</dbReference>
<dbReference type="CTD" id="10343"/>
<evidence type="ECO:0000256" key="2">
    <source>
        <dbReference type="ARBA" id="ARBA00007200"/>
    </source>
</evidence>
<dbReference type="SMART" id="SM00308">
    <property type="entry name" value="LH2"/>
    <property type="match status" value="1"/>
</dbReference>
<dbReference type="GO" id="GO:0050982">
    <property type="term" value="P:detection of mechanical stimulus"/>
    <property type="evidence" value="ECO:0000318"/>
    <property type="project" value="GO_Central"/>
</dbReference>
<feature type="transmembrane region" description="Helical" evidence="11">
    <location>
        <begin position="2149"/>
        <end position="2175"/>
    </location>
</feature>
<dbReference type="GO" id="GO:0097524">
    <property type="term" value="C:sperm plasma membrane"/>
    <property type="evidence" value="ECO:0007669"/>
    <property type="project" value="Ensembl"/>
</dbReference>
<dbReference type="GO" id="GO:0005509">
    <property type="term" value="F:calcium ion binding"/>
    <property type="evidence" value="ECO:0007669"/>
    <property type="project" value="InterPro"/>
</dbReference>
<protein>
    <submittedName>
        <fullName evidence="14">Polycystin family receptor for egg jelly</fullName>
    </submittedName>
</protein>
<proteinExistence type="inferred from homology"/>
<evidence type="ECO:0000256" key="5">
    <source>
        <dbReference type="ARBA" id="ARBA00022989"/>
    </source>
</evidence>
<dbReference type="PANTHER" id="PTHR10877">
    <property type="entry name" value="POLYCYSTIN FAMILY MEMBER"/>
    <property type="match status" value="1"/>
</dbReference>
<reference evidence="14" key="2">
    <citation type="submission" date="2025-08" db="UniProtKB">
        <authorList>
            <consortium name="Ensembl"/>
        </authorList>
    </citation>
    <scope>IDENTIFICATION</scope>
    <source>
        <strain evidence="14">broiler</strain>
    </source>
</reference>
<dbReference type="InterPro" id="IPR051223">
    <property type="entry name" value="Polycystin"/>
</dbReference>
<evidence type="ECO:0000256" key="1">
    <source>
        <dbReference type="ARBA" id="ARBA00004141"/>
    </source>
</evidence>
<feature type="transmembrane region" description="Helical" evidence="11">
    <location>
        <begin position="1466"/>
        <end position="1491"/>
    </location>
</feature>
<sequence length="2297" mass="258467">MFWLPRPLAGSWHYSTGSRRQGTLQDGRFPSSYCPAMATLLFLLQLLTFSQQALRASSPRMQPPPLVVTCLGAHGRGSQGRSSEGWLSCPANGTLKLRYQPAPGARVAAESSGRQPPSPPHCLWYLNSVWVKNSSLWSGQVTLQTGLSPASALWPVASHLVTVQCSSASCAAPECLYRNLSLEMSAAKRATQKSARAYRDRTRSTACLFHCSAFPLDPGKHRGFVAKVNSALSGLTPALPRVSASTEPALLHQEAACKLNLVTIQKPPLHTSVIHQKKGTTFYLRARVLVDCSLRVSIKPKWIFYAVKDMKTNPDWDRPLDISSLHGVHTVQLMVPSWTLDYGMYQVYFTASVYVLGTKRSFSKTDRIFLEIERTNLVASIAGGVFRTVSFFDNWTLDGSVSYDPDSAERLKGITFTWYCTKKLSDYESMRIGAGNKCHPAQRDLRWLTPSGAVQVVAPESLPGNAVYHFRLVIQKDRRKSYADQSVSVQSGFSPLLDVACLENCGSTVIPTERFTLSGKCLNCRTSSQPVYHWSLWLENSTEISFDWSSRTSTGRSGAYLSIHALTFTSTADQSYILLLKVTTWGGRSSLYRYAFKVNSPPRAGKCSISPHRGTAFLTKFVVQCSGFSDSNLPLTYKVIVASDVSKTAKINSVEDNTFGTILYFGYQPRMPPSLLPVGVPSRRYTLTLYVQVCDSLGAFTQLSLHVRAQNPVKSRPLAVVFHDLLASVSGSSAPMTAYLQTGDYFNAGYLAYLAASVLNYIEAAPTLQISKAQLRESLAKTALNISVESTMEINQVVASLFQVTEQPEEVNVRSQEIAITKLTEVTGVLKTQRNESHWSEQTEIQTSGILRCLSNILRAALLRRRNVNVGAVTQVFSIMENLTEIVFQGKVPGEEDTVMETKNWRITLMKDENWDVENAFSPTKACKNCFYPTLKNGNYSRLSYDAVISTALFEFDENPFPWLAYTSEIATAILGFKMAETKANGDLLGILPDEANILIARKDTESSTFQLAMGPDKTQTYTTGGFSLEVNRDTKIIYIQILTKLEVAFQVLVFSGTNVTQNFPIASFDAFHNTTTVASKTKTVDEECNIKTPYIICLPESVLKGAAQGSGAQSRNISIVLLTPYITRYPNMRLVSIHTFSDHCLFLGGVQNQWREDMCRLGSLTNWQRVHCVCNMKRSHRSRSVLTATNTSTFDIKFLAAKVIVSPNTVDLKRNLIADIPKNPVTLLTVLFIFSAYFLLSLWAMRKDRAEMVSKDKIIVLPDNDPFDKVSFLVTLYTGSRWGAGTSADVFLQLIGQNGTSDIHCLRHPELPAFRQGSTDCFLLTAKEDLGDIRAFRVWHNNRGPSPSWFLSRAKVEHVSTQKTWFFMCRKWLALDKGDRLLERTFCVTNPKAPLSRKDYFFIDLANGLKEGHLWLSVFAQVLTGTYSRLQRLSSCLTILLLNLFVNIMFFNADKNEESPMHLRYLRSIAIGIECALITIPVEMIIMALFKYSQKNPKRSLPLLSGNLKNWRGRLQKWKPSETSAQSGSISSPQNVPGDSNSQGLTHYRKMRSQVAPQNSSNFPISEGGASTTGAEEQIEKNSPPKVKAWQRGLPSNSNFSNNYAKEAGNLQEESKLLSVTSVPFRKRPPIVFCWWCIYLSWVLVIVVSGVSSFFIVLYGLSYGYQTSLEWLLASATSFIQNVFFVSIIKIICYSALNSVRPKYCEHITWFTQDLSSEIKLDKEAMNEEEMQEKHFRLAQVRDTKLYKPLEDGEIAKMLETAKIKVKAFIFIKDVIGHLVVLVLVLYFAYSTENTNSFHYNQFIRNQFSPRLSAVVKLEDIYMWVNDTFLPLIHNDVQRTFLTDSSSKIIGLPRMRQVRAKDTEKKCFHPHSFVNKFVISKSHCLHKYGRDIEESGDYAGTWTKVANCSLSKDTSSCHGFTYEPNRTPWTYFSYGDLHTYGPGGYTFYFFPEEGRHNSTTRLNLLQERGWLDEKTWAVIMELTTFNSDGHLFCSISVIFELSYFGIIKPTLSVHSYALPIFYQQTKGQQLFFLSAVAFLLMYTADGLYSLVQGKKCTNKVSRTISFILKSAFFLFVPLQIIKFKMGADIVHFFLLYPNDFIPFHAVSHLDQNLRNTLGFLAFLAVLKTLKYSQLFYEVRLAQRSILAALPGISSMAFVVVVYFFIFMAFGYLMFGQHEWNYNTMIRSAQTIFSYCVSAFRDTEFSSSRLLGGFFLASFLLVMTCVLINLFQAVIMSAYGDRKQLVCEEPSDEARVAAFVLQRMKKMLCFLICRTAKRGDPNLCHIVHNGQAERRLQ</sequence>
<dbReference type="Gene3D" id="2.60.60.20">
    <property type="entry name" value="PLAT/LH2 domain"/>
    <property type="match status" value="1"/>
</dbReference>
<dbReference type="InterPro" id="IPR001024">
    <property type="entry name" value="PLAT/LH2_dom"/>
</dbReference>
<dbReference type="PRINTS" id="PR01433">
    <property type="entry name" value="POLYCYSTIN2"/>
</dbReference>
<dbReference type="InterPro" id="IPR042060">
    <property type="entry name" value="PLAT_polycystin1"/>
</dbReference>
<feature type="compositionally biased region" description="Polar residues" evidence="10">
    <location>
        <begin position="1556"/>
        <end position="1576"/>
    </location>
</feature>
<keyword evidence="3 11" id="KW-0812">Transmembrane</keyword>
<feature type="region of interest" description="Disordered" evidence="10">
    <location>
        <begin position="1518"/>
        <end position="1590"/>
    </location>
</feature>
<dbReference type="InterPro" id="IPR013122">
    <property type="entry name" value="PKD1_2_channel"/>
</dbReference>
<dbReference type="GO" id="GO:0005262">
    <property type="term" value="F:calcium channel activity"/>
    <property type="evidence" value="ECO:0000318"/>
    <property type="project" value="GO_Central"/>
</dbReference>
<dbReference type="Pfam" id="PF01477">
    <property type="entry name" value="PLAT"/>
    <property type="match status" value="1"/>
</dbReference>
<feature type="transmembrane region" description="Helical" evidence="11">
    <location>
        <begin position="1769"/>
        <end position="1791"/>
    </location>
</feature>